<comment type="caution">
    <text evidence="2">The sequence shown here is derived from an EMBL/GenBank/DDBJ whole genome shotgun (WGS) entry which is preliminary data.</text>
</comment>
<evidence type="ECO:0000313" key="3">
    <source>
        <dbReference type="Proteomes" id="UP000179069"/>
    </source>
</evidence>
<sequence>MGKPSRVVFDTNVVISGFLTPGSSRNILAFAAQRVIFVFSSPLLEQELADILRGKFKHDRKTVTHELATYRELVHRFVYPNQKLNIIKVDPADNRILEAAVEADVEFIITGDKHLLALGKYKTIKIVHPSDFLFQHFGK</sequence>
<feature type="domain" description="PIN" evidence="1">
    <location>
        <begin position="6"/>
        <end position="114"/>
    </location>
</feature>
<dbReference type="NCBIfam" id="TIGR00305">
    <property type="entry name" value="putative toxin-antitoxin system toxin component, PIN family"/>
    <property type="match status" value="1"/>
</dbReference>
<dbReference type="PANTHER" id="PTHR34610:SF4">
    <property type="entry name" value="SLL8027 PROTEIN"/>
    <property type="match status" value="1"/>
</dbReference>
<dbReference type="InterPro" id="IPR029060">
    <property type="entry name" value="PIN-like_dom_sf"/>
</dbReference>
<gene>
    <name evidence="2" type="ORF">A2785_04305</name>
</gene>
<dbReference type="AlphaFoldDB" id="A0A1G1VP98"/>
<dbReference type="Proteomes" id="UP000179069">
    <property type="component" value="Unassembled WGS sequence"/>
</dbReference>
<organism evidence="2 3">
    <name type="scientific">Candidatus Chisholmbacteria bacterium RIFCSPHIGHO2_01_FULL_49_18</name>
    <dbReference type="NCBI Taxonomy" id="1797590"/>
    <lineage>
        <taxon>Bacteria</taxon>
        <taxon>Candidatus Chisholmiibacteriota</taxon>
    </lineage>
</organism>
<reference evidence="2 3" key="1">
    <citation type="journal article" date="2016" name="Nat. Commun.">
        <title>Thousands of microbial genomes shed light on interconnected biogeochemical processes in an aquifer system.</title>
        <authorList>
            <person name="Anantharaman K."/>
            <person name="Brown C.T."/>
            <person name="Hug L.A."/>
            <person name="Sharon I."/>
            <person name="Castelle C.J."/>
            <person name="Probst A.J."/>
            <person name="Thomas B.C."/>
            <person name="Singh A."/>
            <person name="Wilkins M.J."/>
            <person name="Karaoz U."/>
            <person name="Brodie E.L."/>
            <person name="Williams K.H."/>
            <person name="Hubbard S.S."/>
            <person name="Banfield J.F."/>
        </authorList>
    </citation>
    <scope>NUCLEOTIDE SEQUENCE [LARGE SCALE GENOMIC DNA]</scope>
</reference>
<proteinExistence type="predicted"/>
<evidence type="ECO:0000259" key="1">
    <source>
        <dbReference type="Pfam" id="PF13470"/>
    </source>
</evidence>
<name>A0A1G1VP98_9BACT</name>
<accession>A0A1G1VP98</accession>
<dbReference type="InterPro" id="IPR002850">
    <property type="entry name" value="PIN_toxin-like"/>
</dbReference>
<dbReference type="InterPro" id="IPR002716">
    <property type="entry name" value="PIN_dom"/>
</dbReference>
<dbReference type="EMBL" id="MHCI01000005">
    <property type="protein sequence ID" value="OGY17210.1"/>
    <property type="molecule type" value="Genomic_DNA"/>
</dbReference>
<dbReference type="SUPFAM" id="SSF88723">
    <property type="entry name" value="PIN domain-like"/>
    <property type="match status" value="1"/>
</dbReference>
<dbReference type="PANTHER" id="PTHR34610">
    <property type="entry name" value="SSL7007 PROTEIN"/>
    <property type="match status" value="1"/>
</dbReference>
<protein>
    <submittedName>
        <fullName evidence="2">Putative toxin-antitoxin system toxin component, PIN family</fullName>
    </submittedName>
</protein>
<dbReference type="Pfam" id="PF13470">
    <property type="entry name" value="PIN_3"/>
    <property type="match status" value="1"/>
</dbReference>
<evidence type="ECO:0000313" key="2">
    <source>
        <dbReference type="EMBL" id="OGY17210.1"/>
    </source>
</evidence>